<evidence type="ECO:0008006" key="6">
    <source>
        <dbReference type="Google" id="ProtNLM"/>
    </source>
</evidence>
<evidence type="ECO:0000313" key="5">
    <source>
        <dbReference type="Proteomes" id="UP001341840"/>
    </source>
</evidence>
<name>A0ABU6YCB5_9FABA</name>
<dbReference type="InterPro" id="IPR037185">
    <property type="entry name" value="EmrE-like"/>
</dbReference>
<keyword evidence="2" id="KW-1133">Transmembrane helix</keyword>
<keyword evidence="5" id="KW-1185">Reference proteome</keyword>
<dbReference type="EMBL" id="JASCZI010241837">
    <property type="protein sequence ID" value="MED6207547.1"/>
    <property type="molecule type" value="Genomic_DNA"/>
</dbReference>
<dbReference type="PANTHER" id="PTHR23051:SF9">
    <property type="entry name" value="EAMA DOMAIN-CONTAINING PROTEIN"/>
    <property type="match status" value="1"/>
</dbReference>
<feature type="transmembrane region" description="Helical" evidence="2">
    <location>
        <begin position="241"/>
        <end position="260"/>
    </location>
</feature>
<feature type="transmembrane region" description="Helical" evidence="2">
    <location>
        <begin position="39"/>
        <end position="56"/>
    </location>
</feature>
<protein>
    <recommendedName>
        <fullName evidence="6">EamA domain-containing protein</fullName>
    </recommendedName>
</protein>
<evidence type="ECO:0000313" key="4">
    <source>
        <dbReference type="EMBL" id="MED6207547.1"/>
    </source>
</evidence>
<proteinExistence type="predicted"/>
<feature type="transmembrane region" description="Helical" evidence="2">
    <location>
        <begin position="325"/>
        <end position="353"/>
    </location>
</feature>
<feature type="transmembrane region" description="Helical" evidence="2">
    <location>
        <begin position="170"/>
        <end position="190"/>
    </location>
</feature>
<feature type="signal peptide" evidence="3">
    <location>
        <begin position="1"/>
        <end position="23"/>
    </location>
</feature>
<gene>
    <name evidence="4" type="ORF">PIB30_036794</name>
</gene>
<evidence type="ECO:0000256" key="3">
    <source>
        <dbReference type="SAM" id="SignalP"/>
    </source>
</evidence>
<feature type="chain" id="PRO_5046197731" description="EamA domain-containing protein" evidence="3">
    <location>
        <begin position="24"/>
        <end position="396"/>
    </location>
</feature>
<keyword evidence="2" id="KW-0812">Transmembrane</keyword>
<dbReference type="Proteomes" id="UP001341840">
    <property type="component" value="Unassembled WGS sequence"/>
</dbReference>
<evidence type="ECO:0000256" key="1">
    <source>
        <dbReference type="ARBA" id="ARBA00004141"/>
    </source>
</evidence>
<feature type="transmembrane region" description="Helical" evidence="2">
    <location>
        <begin position="272"/>
        <end position="289"/>
    </location>
</feature>
<organism evidence="4 5">
    <name type="scientific">Stylosanthes scabra</name>
    <dbReference type="NCBI Taxonomy" id="79078"/>
    <lineage>
        <taxon>Eukaryota</taxon>
        <taxon>Viridiplantae</taxon>
        <taxon>Streptophyta</taxon>
        <taxon>Embryophyta</taxon>
        <taxon>Tracheophyta</taxon>
        <taxon>Spermatophyta</taxon>
        <taxon>Magnoliopsida</taxon>
        <taxon>eudicotyledons</taxon>
        <taxon>Gunneridae</taxon>
        <taxon>Pentapetalae</taxon>
        <taxon>rosids</taxon>
        <taxon>fabids</taxon>
        <taxon>Fabales</taxon>
        <taxon>Fabaceae</taxon>
        <taxon>Papilionoideae</taxon>
        <taxon>50 kb inversion clade</taxon>
        <taxon>dalbergioids sensu lato</taxon>
        <taxon>Dalbergieae</taxon>
        <taxon>Pterocarpus clade</taxon>
        <taxon>Stylosanthes</taxon>
    </lineage>
</organism>
<feature type="transmembrane region" description="Helical" evidence="2">
    <location>
        <begin position="365"/>
        <end position="383"/>
    </location>
</feature>
<sequence length="396" mass="43806">MGWRYHAGLVLIGAFVLIWVSSAEITQRIFTVYKQPFALTYIGVSMMVVYLPISVLKDCIYNSMKNLYRNLHRDYNNNNNVPFRMHEIQQQPETDDLKSSLITDKDIKEAEEGVVLVKKEGHGETLQLVDNAECCGNGSWEIAKCCLYLTPIWFASEYMSNLALANTSVVSTTVLSSSSGLFTLLFGALLGQDSVNMTKISAVLISMAGVAMTTFGKTWAPDEQYVTTFSQTRMHSIAGDIFALLSAVCYGLYTVLLKSCAGSGEKVDMQKIFGCIGLYCLVGFWWLAWPLNVVGIEPPFQFPTSTSTIEIVIANSIWSSLISDYFWALSIIWTAPLVATLGMLLNIPVAMVADMLIHGRKYSPIYICGCIQVFAGFTLANLSDKFSRNDAAELTS</sequence>
<dbReference type="SUPFAM" id="SSF103481">
    <property type="entry name" value="Multidrug resistance efflux transporter EmrE"/>
    <property type="match status" value="1"/>
</dbReference>
<comment type="caution">
    <text evidence="4">The sequence shown here is derived from an EMBL/GenBank/DDBJ whole genome shotgun (WGS) entry which is preliminary data.</text>
</comment>
<keyword evidence="2" id="KW-0472">Membrane</keyword>
<dbReference type="PANTHER" id="PTHR23051">
    <property type="entry name" value="SOLUTE CARRIER FAMILY 35, MEMBER F5"/>
    <property type="match status" value="1"/>
</dbReference>
<accession>A0ABU6YCB5</accession>
<evidence type="ECO:0000256" key="2">
    <source>
        <dbReference type="SAM" id="Phobius"/>
    </source>
</evidence>
<reference evidence="4 5" key="1">
    <citation type="journal article" date="2023" name="Plants (Basel)">
        <title>Bridging the Gap: Combining Genomics and Transcriptomics Approaches to Understand Stylosanthes scabra, an Orphan Legume from the Brazilian Caatinga.</title>
        <authorList>
            <person name="Ferreira-Neto J.R.C."/>
            <person name="da Silva M.D."/>
            <person name="Binneck E."/>
            <person name="de Melo N.F."/>
            <person name="da Silva R.H."/>
            <person name="de Melo A.L.T.M."/>
            <person name="Pandolfi V."/>
            <person name="Bustamante F.O."/>
            <person name="Brasileiro-Vidal A.C."/>
            <person name="Benko-Iseppon A.M."/>
        </authorList>
    </citation>
    <scope>NUCLEOTIDE SEQUENCE [LARGE SCALE GENOMIC DNA]</scope>
    <source>
        <tissue evidence="4">Leaves</tissue>
    </source>
</reference>
<keyword evidence="3" id="KW-0732">Signal</keyword>
<comment type="subcellular location">
    <subcellularLocation>
        <location evidence="1">Membrane</location>
        <topology evidence="1">Multi-pass membrane protein</topology>
    </subcellularLocation>
</comment>